<evidence type="ECO:0000313" key="2">
    <source>
        <dbReference type="EMBL" id="NDV32260.1"/>
    </source>
</evidence>
<dbReference type="PROSITE" id="PS50144">
    <property type="entry name" value="MATH"/>
    <property type="match status" value="1"/>
</dbReference>
<dbReference type="PANTHER" id="PTHR46336:SF3">
    <property type="entry name" value="BTB_POZ DOMAIN-CONTAINING PROTEIN POB1"/>
    <property type="match status" value="1"/>
</dbReference>
<dbReference type="PANTHER" id="PTHR46336">
    <property type="entry name" value="OS02G0260700 PROTEIN"/>
    <property type="match status" value="1"/>
</dbReference>
<sequence>MTPHVTHVTLQPHHNIRHFIDIIKWMYTDSFDTTGLELLDIMHLCLKFKVKAALSRCASELTANYMTFHSASKFIENEIQMRRENAQADDNEFGGYVSLWCTAKQFIRDKFKSFTIENWTCKEFVDLSLEALKIVLSSHELVVGTENTVFAAYRHWIHSNFEERKQYAAQLLPLIRFPLLQHNYLLDVVRTEADLDYPEDAKKTFAKQFIETYVYHYCSPERREALREPEIPRRVFVPDLLATKFYWRIDKISQKKELYSDSFFLGGYYLYLLMQRKNMNAKGGGTIGLYMHLKLRESGLGQSFYLPLAFELLVRNKVTKKYTSPKGVYASPFTFLNRAWGYVDILGMTWEEFLSIHCLYNENDTLYIKASVAFKDFVPKRQVGPNPTVQ</sequence>
<evidence type="ECO:0000259" key="1">
    <source>
        <dbReference type="PROSITE" id="PS50144"/>
    </source>
</evidence>
<dbReference type="Gene3D" id="2.60.210.10">
    <property type="entry name" value="Apoptosis, Tumor Necrosis Factor Receptor Associated Protein 2, Chain A"/>
    <property type="match status" value="1"/>
</dbReference>
<proteinExistence type="predicted"/>
<dbReference type="SUPFAM" id="SSF49599">
    <property type="entry name" value="TRAF domain-like"/>
    <property type="match status" value="1"/>
</dbReference>
<dbReference type="SMART" id="SM00875">
    <property type="entry name" value="BACK"/>
    <property type="match status" value="1"/>
</dbReference>
<dbReference type="InterPro" id="IPR045890">
    <property type="entry name" value="POB1-like"/>
</dbReference>
<dbReference type="CDD" id="cd00121">
    <property type="entry name" value="MATH"/>
    <property type="match status" value="1"/>
</dbReference>
<dbReference type="Pfam" id="PF07707">
    <property type="entry name" value="BACK"/>
    <property type="match status" value="1"/>
</dbReference>
<name>A0A6B2L5S2_9EUKA</name>
<dbReference type="Pfam" id="PF22486">
    <property type="entry name" value="MATH_2"/>
    <property type="match status" value="1"/>
</dbReference>
<dbReference type="InterPro" id="IPR008974">
    <property type="entry name" value="TRAF-like"/>
</dbReference>
<protein>
    <recommendedName>
        <fullName evidence="1">MATH domain-containing protein</fullName>
    </recommendedName>
</protein>
<dbReference type="AlphaFoldDB" id="A0A6B2L5S2"/>
<feature type="domain" description="MATH" evidence="1">
    <location>
        <begin position="242"/>
        <end position="372"/>
    </location>
</feature>
<dbReference type="InterPro" id="IPR002083">
    <property type="entry name" value="MATH/TRAF_dom"/>
</dbReference>
<reference evidence="2" key="1">
    <citation type="journal article" date="2020" name="J. Eukaryot. Microbiol.">
        <title>De novo Sequencing, Assembly and Annotation of the Transcriptome for the Free-Living Testate Amoeba Arcella intermedia.</title>
        <authorList>
            <person name="Ribeiro G.M."/>
            <person name="Porfirio-Sousa A.L."/>
            <person name="Maurer-Alcala X.X."/>
            <person name="Katz L.A."/>
            <person name="Lahr D.J.G."/>
        </authorList>
    </citation>
    <scope>NUCLEOTIDE SEQUENCE</scope>
</reference>
<dbReference type="EMBL" id="GIBP01003291">
    <property type="protein sequence ID" value="NDV32260.1"/>
    <property type="molecule type" value="Transcribed_RNA"/>
</dbReference>
<organism evidence="2">
    <name type="scientific">Arcella intermedia</name>
    <dbReference type="NCBI Taxonomy" id="1963864"/>
    <lineage>
        <taxon>Eukaryota</taxon>
        <taxon>Amoebozoa</taxon>
        <taxon>Tubulinea</taxon>
        <taxon>Elardia</taxon>
        <taxon>Arcellinida</taxon>
        <taxon>Sphaerothecina</taxon>
        <taxon>Arcellidae</taxon>
        <taxon>Arcella</taxon>
    </lineage>
</organism>
<accession>A0A6B2L5S2</accession>
<dbReference type="Gene3D" id="1.25.40.420">
    <property type="match status" value="1"/>
</dbReference>
<dbReference type="InterPro" id="IPR011705">
    <property type="entry name" value="BACK"/>
</dbReference>